<dbReference type="Pfam" id="PF10250">
    <property type="entry name" value="O-FucT"/>
    <property type="match status" value="1"/>
</dbReference>
<keyword evidence="10" id="KW-0119">Carbohydrate metabolism</keyword>
<evidence type="ECO:0000313" key="13">
    <source>
        <dbReference type="Proteomes" id="UP001497512"/>
    </source>
</evidence>
<proteinExistence type="inferred from homology"/>
<keyword evidence="6" id="KW-1133">Transmembrane helix</keyword>
<reference evidence="12" key="1">
    <citation type="submission" date="2024-02" db="EMBL/GenBank/DDBJ databases">
        <authorList>
            <consortium name="ELIXIR-Norway"/>
            <consortium name="Elixir Norway"/>
        </authorList>
    </citation>
    <scope>NUCLEOTIDE SEQUENCE</scope>
</reference>
<dbReference type="CDD" id="cd11299">
    <property type="entry name" value="O-FucT_plant"/>
    <property type="match status" value="1"/>
</dbReference>
<dbReference type="InterPro" id="IPR024709">
    <property type="entry name" value="FucosylTrfase_pln"/>
</dbReference>
<evidence type="ECO:0000256" key="8">
    <source>
        <dbReference type="ARBA" id="ARBA00023180"/>
    </source>
</evidence>
<evidence type="ECO:0000256" key="3">
    <source>
        <dbReference type="ARBA" id="ARBA00022676"/>
    </source>
</evidence>
<dbReference type="InterPro" id="IPR019378">
    <property type="entry name" value="GDP-Fuc_O-FucTrfase"/>
</dbReference>
<keyword evidence="8" id="KW-0325">Glycoprotein</keyword>
<organism evidence="12 13">
    <name type="scientific">Sphagnum troendelagicum</name>
    <dbReference type="NCBI Taxonomy" id="128251"/>
    <lineage>
        <taxon>Eukaryota</taxon>
        <taxon>Viridiplantae</taxon>
        <taxon>Streptophyta</taxon>
        <taxon>Embryophyta</taxon>
        <taxon>Bryophyta</taxon>
        <taxon>Sphagnophytina</taxon>
        <taxon>Sphagnopsida</taxon>
        <taxon>Sphagnales</taxon>
        <taxon>Sphagnaceae</taxon>
        <taxon>Sphagnum</taxon>
    </lineage>
</organism>
<dbReference type="PIRSF" id="PIRSF009360">
    <property type="entry name" value="UCP009360"/>
    <property type="match status" value="1"/>
</dbReference>
<dbReference type="EMBL" id="OZ019894">
    <property type="protein sequence ID" value="CAK9217041.1"/>
    <property type="molecule type" value="Genomic_DNA"/>
</dbReference>
<accession>A0ABP0UFB5</accession>
<evidence type="ECO:0000256" key="2">
    <source>
        <dbReference type="ARBA" id="ARBA00007737"/>
    </source>
</evidence>
<evidence type="ECO:0000256" key="9">
    <source>
        <dbReference type="ARBA" id="ARBA00023253"/>
    </source>
</evidence>
<dbReference type="PANTHER" id="PTHR31741:SF3">
    <property type="entry name" value="O-FUCOSYLTRANSFERASE FAMILY PROTEIN"/>
    <property type="match status" value="1"/>
</dbReference>
<evidence type="ECO:0000256" key="5">
    <source>
        <dbReference type="ARBA" id="ARBA00022692"/>
    </source>
</evidence>
<name>A0ABP0UFB5_9BRYO</name>
<evidence type="ECO:0000256" key="7">
    <source>
        <dbReference type="ARBA" id="ARBA00023136"/>
    </source>
</evidence>
<protein>
    <recommendedName>
        <fullName evidence="11">O-fucosyltransferase family protein</fullName>
    </recommendedName>
</protein>
<keyword evidence="4" id="KW-0808">Transferase</keyword>
<dbReference type="Proteomes" id="UP001497512">
    <property type="component" value="Chromosome 2"/>
</dbReference>
<keyword evidence="13" id="KW-1185">Reference proteome</keyword>
<gene>
    <name evidence="12" type="ORF">CSSPTR1EN2_LOCUS13772</name>
</gene>
<evidence type="ECO:0000256" key="10">
    <source>
        <dbReference type="ARBA" id="ARBA00023277"/>
    </source>
</evidence>
<keyword evidence="9" id="KW-0294">Fucose metabolism</keyword>
<comment type="subcellular location">
    <subcellularLocation>
        <location evidence="1">Membrane</location>
    </subcellularLocation>
</comment>
<sequence>MLRRSRMQVWVIWASTSTLLCICLIQLCTLKEEQWQPQLVPQNSWASCKRAFINPSPQRDYMNNGYLMVSCNGGLNQMRTGICDMVAIAKLLNMTLVLPELDHTSFWADPSDFGDIFDTGHFIASLRSSVQIVHELPRTVLKNIQEGSLAVYYMHPGSWSNESYYLNQILPLAQSYGVLHFNKTDTRLANSVPLDMQLLRCHVNYHALRFTPHIEKLGRKLVQTLQARGTFMVLHLRYEMDMLAFSGCTNGCTAEEADDLTRMRYAYTWWKEKVIVSEEKRKDGLCPLTPEETVLVLRGLGYDSKTQIYIAAGEIYGSERRMAKLRAAFPNVVRKEMLLTPEELKPFRNRSTQLAALDYMVSVASNVFIPTYYGNMAKVVEGHRRYMGFRKTIILDHREIVNLVDQYMNKTINWENFSIAIQQSHQNRMGIPTVREVIPGQPKEEDYFYANPQECLCPESYRNQLPISSS</sequence>
<evidence type="ECO:0000256" key="6">
    <source>
        <dbReference type="ARBA" id="ARBA00022989"/>
    </source>
</evidence>
<evidence type="ECO:0000313" key="12">
    <source>
        <dbReference type="EMBL" id="CAK9217041.1"/>
    </source>
</evidence>
<keyword evidence="5" id="KW-0812">Transmembrane</keyword>
<evidence type="ECO:0000256" key="1">
    <source>
        <dbReference type="ARBA" id="ARBA00004370"/>
    </source>
</evidence>
<keyword evidence="7" id="KW-0472">Membrane</keyword>
<dbReference type="PANTHER" id="PTHR31741">
    <property type="entry name" value="OS02G0726500 PROTEIN-RELATED"/>
    <property type="match status" value="1"/>
</dbReference>
<evidence type="ECO:0000256" key="11">
    <source>
        <dbReference type="ARBA" id="ARBA00030350"/>
    </source>
</evidence>
<keyword evidence="3" id="KW-0328">Glycosyltransferase</keyword>
<evidence type="ECO:0000256" key="4">
    <source>
        <dbReference type="ARBA" id="ARBA00022679"/>
    </source>
</evidence>
<comment type="similarity">
    <text evidence="2">Belongs to the glycosyltransferase GT106 family.</text>
</comment>